<feature type="transmembrane region" description="Helical" evidence="4">
    <location>
        <begin position="317"/>
        <end position="337"/>
    </location>
</feature>
<name>A0A7X0KKI9_9HYPH</name>
<dbReference type="PANTHER" id="PTHR43630">
    <property type="entry name" value="POLY-BETA-1,6-N-ACETYL-D-GLUCOSAMINE SYNTHASE"/>
    <property type="match status" value="1"/>
</dbReference>
<dbReference type="GO" id="GO:0016757">
    <property type="term" value="F:glycosyltransferase activity"/>
    <property type="evidence" value="ECO:0007669"/>
    <property type="project" value="UniProtKB-KW"/>
</dbReference>
<dbReference type="RefSeq" id="WP_184699258.1">
    <property type="nucleotide sequence ID" value="NZ_BAABEG010000001.1"/>
</dbReference>
<dbReference type="EMBL" id="JACHOU010000003">
    <property type="protein sequence ID" value="MBB6354059.1"/>
    <property type="molecule type" value="Genomic_DNA"/>
</dbReference>
<sequence>MTDVELSISLLLSQTLSSIVAIFWYTLLFDLPRYALPFAAVALSQRREPSSVNAAPLFDNAPRKVSVVLIGHNEANSIRACVRSLREQSFPDFEIVIVSDGSTDRMSQVAREIVGSGDATCILATDVRGGKSSGVNLACKVAQGDIIINVDCDCSFDRFAIEALLQAFDDPRVGAACGDIAPRNASATLMTQIQEIEYLESISVGKRFSGSLEQVTCCSGAFGAFRREALVQVGGLDVGGGEDLDVTIRMRQAGWRIAFVPDALCYTDVPESVYAYIRQRLRWERDAFWLRFRKHRRLLNPFGQNFRPAEALHQWDFALFGVASAVMFPIYLLWLAANYGLDAISILVSLQLALLVLDAAMLGLASRITGRAAFARNAPFLPAYSLFMSYVMRFVRLSAYIDEWFLSGSHRDNYVPAKVRLLRPW</sequence>
<dbReference type="PANTHER" id="PTHR43630:SF1">
    <property type="entry name" value="POLY-BETA-1,6-N-ACETYL-D-GLUCOSAMINE SYNTHASE"/>
    <property type="match status" value="1"/>
</dbReference>
<proteinExistence type="inferred from homology"/>
<feature type="transmembrane region" description="Helical" evidence="4">
    <location>
        <begin position="343"/>
        <end position="365"/>
    </location>
</feature>
<keyword evidence="2" id="KW-0328">Glycosyltransferase</keyword>
<feature type="transmembrane region" description="Helical" evidence="4">
    <location>
        <begin position="6"/>
        <end position="28"/>
    </location>
</feature>
<comment type="similarity">
    <text evidence="1">Belongs to the glycosyltransferase 2 family.</text>
</comment>
<gene>
    <name evidence="5" type="ORF">GGR00_001833</name>
</gene>
<dbReference type="SUPFAM" id="SSF53448">
    <property type="entry name" value="Nucleotide-diphospho-sugar transferases"/>
    <property type="match status" value="1"/>
</dbReference>
<dbReference type="CDD" id="cd06423">
    <property type="entry name" value="CESA_like"/>
    <property type="match status" value="1"/>
</dbReference>
<dbReference type="AlphaFoldDB" id="A0A7X0KKI9"/>
<keyword evidence="4" id="KW-1133">Transmembrane helix</keyword>
<accession>A0A7X0KKI9</accession>
<evidence type="ECO:0000256" key="3">
    <source>
        <dbReference type="ARBA" id="ARBA00022679"/>
    </source>
</evidence>
<keyword evidence="4" id="KW-0812">Transmembrane</keyword>
<evidence type="ECO:0000256" key="2">
    <source>
        <dbReference type="ARBA" id="ARBA00022676"/>
    </source>
</evidence>
<protein>
    <submittedName>
        <fullName evidence="5">Cellulose synthase/poly-beta-1,6-N-acetylglucosamine synthase-like glycosyltransferase</fullName>
    </submittedName>
</protein>
<dbReference type="Proteomes" id="UP000536262">
    <property type="component" value="Unassembled WGS sequence"/>
</dbReference>
<keyword evidence="4" id="KW-0472">Membrane</keyword>
<keyword evidence="3 5" id="KW-0808">Transferase</keyword>
<dbReference type="InterPro" id="IPR029044">
    <property type="entry name" value="Nucleotide-diphossugar_trans"/>
</dbReference>
<organism evidence="5 6">
    <name type="scientific">Aminobacter aganoensis</name>
    <dbReference type="NCBI Taxonomy" id="83264"/>
    <lineage>
        <taxon>Bacteria</taxon>
        <taxon>Pseudomonadati</taxon>
        <taxon>Pseudomonadota</taxon>
        <taxon>Alphaproteobacteria</taxon>
        <taxon>Hyphomicrobiales</taxon>
        <taxon>Phyllobacteriaceae</taxon>
        <taxon>Aminobacter</taxon>
    </lineage>
</organism>
<dbReference type="Pfam" id="PF13641">
    <property type="entry name" value="Glyco_tranf_2_3"/>
    <property type="match status" value="1"/>
</dbReference>
<comment type="caution">
    <text evidence="5">The sequence shown here is derived from an EMBL/GenBank/DDBJ whole genome shotgun (WGS) entry which is preliminary data.</text>
</comment>
<evidence type="ECO:0000256" key="4">
    <source>
        <dbReference type="SAM" id="Phobius"/>
    </source>
</evidence>
<evidence type="ECO:0000256" key="1">
    <source>
        <dbReference type="ARBA" id="ARBA00006739"/>
    </source>
</evidence>
<evidence type="ECO:0000313" key="5">
    <source>
        <dbReference type="EMBL" id="MBB6354059.1"/>
    </source>
</evidence>
<evidence type="ECO:0000313" key="6">
    <source>
        <dbReference type="Proteomes" id="UP000536262"/>
    </source>
</evidence>
<keyword evidence="6" id="KW-1185">Reference proteome</keyword>
<reference evidence="5 6" key="1">
    <citation type="submission" date="2020-08" db="EMBL/GenBank/DDBJ databases">
        <title>Genomic Encyclopedia of Type Strains, Phase IV (KMG-IV): sequencing the most valuable type-strain genomes for metagenomic binning, comparative biology and taxonomic classification.</title>
        <authorList>
            <person name="Goeker M."/>
        </authorList>
    </citation>
    <scope>NUCLEOTIDE SEQUENCE [LARGE SCALE GENOMIC DNA]</scope>
    <source>
        <strain evidence="5 6">DSM 7051</strain>
    </source>
</reference>
<dbReference type="Gene3D" id="3.90.550.10">
    <property type="entry name" value="Spore Coat Polysaccharide Biosynthesis Protein SpsA, Chain A"/>
    <property type="match status" value="1"/>
</dbReference>